<proteinExistence type="predicted"/>
<dbReference type="Proteomes" id="UP000299102">
    <property type="component" value="Unassembled WGS sequence"/>
</dbReference>
<accession>A0A4C1T0C5</accession>
<organism evidence="1 2">
    <name type="scientific">Eumeta variegata</name>
    <name type="common">Bagworm moth</name>
    <name type="synonym">Eumeta japonica</name>
    <dbReference type="NCBI Taxonomy" id="151549"/>
    <lineage>
        <taxon>Eukaryota</taxon>
        <taxon>Metazoa</taxon>
        <taxon>Ecdysozoa</taxon>
        <taxon>Arthropoda</taxon>
        <taxon>Hexapoda</taxon>
        <taxon>Insecta</taxon>
        <taxon>Pterygota</taxon>
        <taxon>Neoptera</taxon>
        <taxon>Endopterygota</taxon>
        <taxon>Lepidoptera</taxon>
        <taxon>Glossata</taxon>
        <taxon>Ditrysia</taxon>
        <taxon>Tineoidea</taxon>
        <taxon>Psychidae</taxon>
        <taxon>Oiketicinae</taxon>
        <taxon>Eumeta</taxon>
    </lineage>
</organism>
<evidence type="ECO:0000313" key="1">
    <source>
        <dbReference type="EMBL" id="GBP06947.1"/>
    </source>
</evidence>
<sequence length="208" mass="22405">MVATQIASRRNSCGAGAAPEYKGDAVGQRTEVGELPRAPSTCLNLFDTILVWFIEFDVNGSEMVHFLPSPHSSIHHRHVPAQRTGNALVNPQGLHILRNVQTVTSPRVSEVLKLSTNALPVTSSDQIKGRAEFSPLPTPDFNVAPFVAVSSAFVTHYGGVLHTSVRSPTPGGALPRPHPHPASRCHVLPRIQAAKMDISTKQPELEPP</sequence>
<keyword evidence="2" id="KW-1185">Reference proteome</keyword>
<name>A0A4C1T0C5_EUMVA</name>
<protein>
    <submittedName>
        <fullName evidence="1">Uncharacterized protein</fullName>
    </submittedName>
</protein>
<comment type="caution">
    <text evidence="1">The sequence shown here is derived from an EMBL/GenBank/DDBJ whole genome shotgun (WGS) entry which is preliminary data.</text>
</comment>
<reference evidence="1 2" key="1">
    <citation type="journal article" date="2019" name="Commun. Biol.">
        <title>The bagworm genome reveals a unique fibroin gene that provides high tensile strength.</title>
        <authorList>
            <person name="Kono N."/>
            <person name="Nakamura H."/>
            <person name="Ohtoshi R."/>
            <person name="Tomita M."/>
            <person name="Numata K."/>
            <person name="Arakawa K."/>
        </authorList>
    </citation>
    <scope>NUCLEOTIDE SEQUENCE [LARGE SCALE GENOMIC DNA]</scope>
</reference>
<gene>
    <name evidence="1" type="ORF">EVAR_4389_1</name>
</gene>
<dbReference type="AlphaFoldDB" id="A0A4C1T0C5"/>
<evidence type="ECO:0000313" key="2">
    <source>
        <dbReference type="Proteomes" id="UP000299102"/>
    </source>
</evidence>
<dbReference type="EMBL" id="BGZK01000024">
    <property type="protein sequence ID" value="GBP06947.1"/>
    <property type="molecule type" value="Genomic_DNA"/>
</dbReference>